<evidence type="ECO:0000313" key="3">
    <source>
        <dbReference type="EMBL" id="KAK9836022.1"/>
    </source>
</evidence>
<dbReference type="Pfam" id="PF00183">
    <property type="entry name" value="HSP90"/>
    <property type="match status" value="1"/>
</dbReference>
<accession>A0AAW1RQF7</accession>
<sequence>MVEVLVSGRLADSPCILVTYTFGWPTQRERIITSQALVQIQGDAGAAEYMKGCKMLEVHTDHPIIAALQYKVAGGAED</sequence>
<dbReference type="SUPFAM" id="SSF110942">
    <property type="entry name" value="HSP90 C-terminal domain"/>
    <property type="match status" value="1"/>
</dbReference>
<dbReference type="InterPro" id="IPR001404">
    <property type="entry name" value="Hsp90_fam"/>
</dbReference>
<dbReference type="PANTHER" id="PTHR11528">
    <property type="entry name" value="HEAT SHOCK PROTEIN 90 FAMILY MEMBER"/>
    <property type="match status" value="1"/>
</dbReference>
<protein>
    <submittedName>
        <fullName evidence="3">Uncharacterized protein</fullName>
    </submittedName>
</protein>
<gene>
    <name evidence="3" type="ORF">WJX81_006679</name>
</gene>
<dbReference type="Proteomes" id="UP001445335">
    <property type="component" value="Unassembled WGS sequence"/>
</dbReference>
<evidence type="ECO:0000256" key="2">
    <source>
        <dbReference type="ARBA" id="ARBA00023186"/>
    </source>
</evidence>
<name>A0AAW1RQF7_9CHLO</name>
<dbReference type="Gene3D" id="1.20.120.790">
    <property type="entry name" value="Heat shock protein 90, C-terminal domain"/>
    <property type="match status" value="1"/>
</dbReference>
<keyword evidence="4" id="KW-1185">Reference proteome</keyword>
<keyword evidence="2" id="KW-0143">Chaperone</keyword>
<dbReference type="AlphaFoldDB" id="A0AAW1RQF7"/>
<dbReference type="EMBL" id="JALJOU010000027">
    <property type="protein sequence ID" value="KAK9836022.1"/>
    <property type="molecule type" value="Genomic_DNA"/>
</dbReference>
<reference evidence="3 4" key="1">
    <citation type="journal article" date="2024" name="Nat. Commun.">
        <title>Phylogenomics reveals the evolutionary origins of lichenization in chlorophyte algae.</title>
        <authorList>
            <person name="Puginier C."/>
            <person name="Libourel C."/>
            <person name="Otte J."/>
            <person name="Skaloud P."/>
            <person name="Haon M."/>
            <person name="Grisel S."/>
            <person name="Petersen M."/>
            <person name="Berrin J.G."/>
            <person name="Delaux P.M."/>
            <person name="Dal Grande F."/>
            <person name="Keller J."/>
        </authorList>
    </citation>
    <scope>NUCLEOTIDE SEQUENCE [LARGE SCALE GENOMIC DNA]</scope>
    <source>
        <strain evidence="3 4">SAG 245.80</strain>
    </source>
</reference>
<dbReference type="GO" id="GO:0005524">
    <property type="term" value="F:ATP binding"/>
    <property type="evidence" value="ECO:0007669"/>
    <property type="project" value="InterPro"/>
</dbReference>
<dbReference type="GO" id="GO:0016887">
    <property type="term" value="F:ATP hydrolysis activity"/>
    <property type="evidence" value="ECO:0007669"/>
    <property type="project" value="InterPro"/>
</dbReference>
<comment type="caution">
    <text evidence="3">The sequence shown here is derived from an EMBL/GenBank/DDBJ whole genome shotgun (WGS) entry which is preliminary data.</text>
</comment>
<proteinExistence type="inferred from homology"/>
<evidence type="ECO:0000256" key="1">
    <source>
        <dbReference type="ARBA" id="ARBA00008239"/>
    </source>
</evidence>
<evidence type="ECO:0000313" key="4">
    <source>
        <dbReference type="Proteomes" id="UP001445335"/>
    </source>
</evidence>
<comment type="similarity">
    <text evidence="1">Belongs to the heat shock protein 90 family.</text>
</comment>
<dbReference type="InterPro" id="IPR037196">
    <property type="entry name" value="HSP90_C"/>
</dbReference>
<dbReference type="GO" id="GO:0051082">
    <property type="term" value="F:unfolded protein binding"/>
    <property type="evidence" value="ECO:0007669"/>
    <property type="project" value="InterPro"/>
</dbReference>
<dbReference type="GO" id="GO:0140662">
    <property type="term" value="F:ATP-dependent protein folding chaperone"/>
    <property type="evidence" value="ECO:0007669"/>
    <property type="project" value="InterPro"/>
</dbReference>
<organism evidence="3 4">
    <name type="scientific">Elliptochloris bilobata</name>
    <dbReference type="NCBI Taxonomy" id="381761"/>
    <lineage>
        <taxon>Eukaryota</taxon>
        <taxon>Viridiplantae</taxon>
        <taxon>Chlorophyta</taxon>
        <taxon>core chlorophytes</taxon>
        <taxon>Trebouxiophyceae</taxon>
        <taxon>Trebouxiophyceae incertae sedis</taxon>
        <taxon>Elliptochloris clade</taxon>
        <taxon>Elliptochloris</taxon>
    </lineage>
</organism>